<feature type="transmembrane region" description="Helical" evidence="2">
    <location>
        <begin position="254"/>
        <end position="277"/>
    </location>
</feature>
<feature type="non-terminal residue" evidence="3">
    <location>
        <position position="1"/>
    </location>
</feature>
<proteinExistence type="inferred from homology"/>
<feature type="transmembrane region" description="Helical" evidence="2">
    <location>
        <begin position="179"/>
        <end position="201"/>
    </location>
</feature>
<dbReference type="GO" id="GO:0016020">
    <property type="term" value="C:membrane"/>
    <property type="evidence" value="ECO:0007669"/>
    <property type="project" value="InterPro"/>
</dbReference>
<gene>
    <name evidence="3" type="ORF">EDS130_LOCUS45543</name>
</gene>
<dbReference type="Proteomes" id="UP000663852">
    <property type="component" value="Unassembled WGS sequence"/>
</dbReference>
<dbReference type="EMBL" id="CAJNOJ010001147">
    <property type="protein sequence ID" value="CAF1544266.1"/>
    <property type="molecule type" value="Genomic_DNA"/>
</dbReference>
<evidence type="ECO:0000313" key="4">
    <source>
        <dbReference type="Proteomes" id="UP000663852"/>
    </source>
</evidence>
<comment type="caution">
    <text evidence="3">The sequence shown here is derived from an EMBL/GenBank/DDBJ whole genome shotgun (WGS) entry which is preliminary data.</text>
</comment>
<keyword evidence="2" id="KW-1133">Transmembrane helix</keyword>
<keyword evidence="2" id="KW-0812">Transmembrane</keyword>
<feature type="transmembrane region" description="Helical" evidence="2">
    <location>
        <begin position="149"/>
        <end position="170"/>
    </location>
</feature>
<evidence type="ECO:0000256" key="2">
    <source>
        <dbReference type="RuleBase" id="RU004914"/>
    </source>
</evidence>
<comment type="similarity">
    <text evidence="1 2">Belongs to the multi antimicrobial extrusion (MATE) (TC 2.A.66.1) family.</text>
</comment>
<feature type="transmembrane region" description="Helical" evidence="2">
    <location>
        <begin position="330"/>
        <end position="350"/>
    </location>
</feature>
<dbReference type="GO" id="GO:0042910">
    <property type="term" value="F:xenobiotic transmembrane transporter activity"/>
    <property type="evidence" value="ECO:0007669"/>
    <property type="project" value="InterPro"/>
</dbReference>
<feature type="transmembrane region" description="Helical" evidence="2">
    <location>
        <begin position="399"/>
        <end position="423"/>
    </location>
</feature>
<evidence type="ECO:0000313" key="3">
    <source>
        <dbReference type="EMBL" id="CAF1544266.1"/>
    </source>
</evidence>
<feature type="transmembrane region" description="Helical" evidence="2">
    <location>
        <begin position="370"/>
        <end position="387"/>
    </location>
</feature>
<dbReference type="PANTHER" id="PTHR11206">
    <property type="entry name" value="MULTIDRUG RESISTANCE PROTEIN"/>
    <property type="match status" value="1"/>
</dbReference>
<dbReference type="OrthoDB" id="2126698at2759"/>
<dbReference type="NCBIfam" id="TIGR00797">
    <property type="entry name" value="matE"/>
    <property type="match status" value="1"/>
</dbReference>
<evidence type="ECO:0000256" key="1">
    <source>
        <dbReference type="ARBA" id="ARBA00010199"/>
    </source>
</evidence>
<organism evidence="3 4">
    <name type="scientific">Adineta ricciae</name>
    <name type="common">Rotifer</name>
    <dbReference type="NCBI Taxonomy" id="249248"/>
    <lineage>
        <taxon>Eukaryota</taxon>
        <taxon>Metazoa</taxon>
        <taxon>Spiralia</taxon>
        <taxon>Gnathifera</taxon>
        <taxon>Rotifera</taxon>
        <taxon>Eurotatoria</taxon>
        <taxon>Bdelloidea</taxon>
        <taxon>Adinetida</taxon>
        <taxon>Adinetidae</taxon>
        <taxon>Adineta</taxon>
    </lineage>
</organism>
<feature type="transmembrane region" description="Helical" evidence="2">
    <location>
        <begin position="207"/>
        <end position="227"/>
    </location>
</feature>
<dbReference type="AlphaFoldDB" id="A0A815WK36"/>
<dbReference type="GO" id="GO:0015297">
    <property type="term" value="F:antiporter activity"/>
    <property type="evidence" value="ECO:0007669"/>
    <property type="project" value="InterPro"/>
</dbReference>
<feature type="transmembrane region" description="Helical" evidence="2">
    <location>
        <begin position="289"/>
        <end position="309"/>
    </location>
</feature>
<reference evidence="3" key="1">
    <citation type="submission" date="2021-02" db="EMBL/GenBank/DDBJ databases">
        <authorList>
            <person name="Nowell W R."/>
        </authorList>
    </citation>
    <scope>NUCLEOTIDE SEQUENCE</scope>
</reference>
<feature type="transmembrane region" description="Helical" evidence="2">
    <location>
        <begin position="107"/>
        <end position="129"/>
    </location>
</feature>
<protein>
    <recommendedName>
        <fullName evidence="2">Multidrug and toxin extrusion protein</fullName>
    </recommendedName>
</protein>
<accession>A0A815WK36</accession>
<feature type="transmembrane region" description="Helical" evidence="2">
    <location>
        <begin position="429"/>
        <end position="452"/>
    </location>
</feature>
<dbReference type="Pfam" id="PF01554">
    <property type="entry name" value="MatE"/>
    <property type="match status" value="2"/>
</dbReference>
<name>A0A815WK36_ADIRI</name>
<sequence length="588" mass="65275">MINENGATNNKAKIITKLYPFGFWQDATVLGHIAGLLCLSNLLFPFMITTVSIALMGSVGQAELNASTLAFAVYGLVGKAMTAGLNFGCDTLLPQYFSGKKSGMGIVLQRGVLITCFGSLLSWSLMLNAKYALRWIEHDSHVITLTNTFLQLYLLVVPLDAVISLLRMYLASCGKTRPIVIIFAIGNVIHIISLYICLYYLHIGLQAAPISAILSYTTILLAFVAYIRSSTLYEETWHPVTRACLREWDTYLKLAVPGALSIFIEYWSVGLSVLFVVNLGPDSLSAQVVVQQTIWFILHIMTSISDAGNILIGRQLGVNQTQRAIQVKNVVYTLAVAALSITTCFIVLGHDWIPIIYSVPKSAQSLAQNALLLAAVVNIFEGLYVVQTGIIRACGMQKFSVIILFIGFYVFGLPLAYVFTYVIHMNIYGFWLGIIIAELIMNTVLFILVRFFNWEAVSQTAMKRFQRDDTMAMSEDSALLSNRLLKQSADENLQLLPRRCTEEISEEGVADDASQSSSHPAISQTSVFELIKVEQSHTRIPPDPIGSNTEFYRILQEFDGSDEILVTELHWIPTVSDPIGSRRTRNMD</sequence>
<keyword evidence="2" id="KW-0472">Membrane</keyword>
<dbReference type="InterPro" id="IPR002528">
    <property type="entry name" value="MATE_fam"/>
</dbReference>
<feature type="transmembrane region" description="Helical" evidence="2">
    <location>
        <begin position="29"/>
        <end position="55"/>
    </location>
</feature>